<protein>
    <submittedName>
        <fullName evidence="1">Lysophospholipase L1-like esterase</fullName>
    </submittedName>
</protein>
<dbReference type="CDD" id="cd00229">
    <property type="entry name" value="SGNH_hydrolase"/>
    <property type="match status" value="1"/>
</dbReference>
<dbReference type="Proteomes" id="UP000252731">
    <property type="component" value="Unassembled WGS sequence"/>
</dbReference>
<evidence type="ECO:0000313" key="2">
    <source>
        <dbReference type="Proteomes" id="UP000252731"/>
    </source>
</evidence>
<accession>A0A366JZR8</accession>
<dbReference type="EMBL" id="QNSF01000004">
    <property type="protein sequence ID" value="RBP94378.1"/>
    <property type="molecule type" value="Genomic_DNA"/>
</dbReference>
<dbReference type="SUPFAM" id="SSF52266">
    <property type="entry name" value="SGNH hydrolase"/>
    <property type="match status" value="1"/>
</dbReference>
<sequence>MELLFNKALDEQRAYTITILGSNSLGEGSDSWPELLKAELQSAYGKDLIKTKSLSYDMTSSQFVNQNMGDLLKNPGDLILFEPFTLNDNREVETKDGLENIAFVMGEVKSKHPDSTFILQPPHPLYDSIYYPTDVEELKEYSEENSIPYLDHWAAWPELDDPEMKEFLAPDNSQPTKKGHRVWADFLIDYFIHGE</sequence>
<evidence type="ECO:0000313" key="1">
    <source>
        <dbReference type="EMBL" id="RBP94378.1"/>
    </source>
</evidence>
<proteinExistence type="predicted"/>
<dbReference type="AlphaFoldDB" id="A0A366JZR8"/>
<dbReference type="RefSeq" id="WP_113882173.1">
    <property type="nucleotide sequence ID" value="NZ_QNSF01000004.1"/>
</dbReference>
<dbReference type="Gene3D" id="3.40.50.1110">
    <property type="entry name" value="SGNH hydrolase"/>
    <property type="match status" value="1"/>
</dbReference>
<reference evidence="1 2" key="1">
    <citation type="submission" date="2018-06" db="EMBL/GenBank/DDBJ databases">
        <title>Freshwater and sediment microbial communities from various areas in North America, analyzing microbe dynamics in response to fracking.</title>
        <authorList>
            <person name="Lamendella R."/>
        </authorList>
    </citation>
    <scope>NUCLEOTIDE SEQUENCE [LARGE SCALE GENOMIC DNA]</scope>
    <source>
        <strain evidence="1 2">14_TX</strain>
    </source>
</reference>
<keyword evidence="2" id="KW-1185">Reference proteome</keyword>
<organism evidence="1 2">
    <name type="scientific">Cytobacillus firmus</name>
    <name type="common">Bacillus firmus</name>
    <dbReference type="NCBI Taxonomy" id="1399"/>
    <lineage>
        <taxon>Bacteria</taxon>
        <taxon>Bacillati</taxon>
        <taxon>Bacillota</taxon>
        <taxon>Bacilli</taxon>
        <taxon>Bacillales</taxon>
        <taxon>Bacillaceae</taxon>
        <taxon>Cytobacillus</taxon>
    </lineage>
</organism>
<dbReference type="InterPro" id="IPR036514">
    <property type="entry name" value="SGNH_hydro_sf"/>
</dbReference>
<comment type="caution">
    <text evidence="1">The sequence shown here is derived from an EMBL/GenBank/DDBJ whole genome shotgun (WGS) entry which is preliminary data.</text>
</comment>
<dbReference type="OrthoDB" id="2451965at2"/>
<gene>
    <name evidence="1" type="ORF">DFO70_10417</name>
</gene>
<name>A0A366JZR8_CYTFI</name>